<dbReference type="GeneID" id="128928388"/>
<dbReference type="Ensembl" id="ENSCJAT00000148823.1">
    <property type="protein sequence ID" value="ENSCJAP00000087391.1"/>
    <property type="gene ID" value="ENSCJAG00000078664.1"/>
</dbReference>
<dbReference type="GeneTree" id="ENSGT01120000271815"/>
<reference evidence="2" key="2">
    <citation type="submission" date="2025-08" db="UniProtKB">
        <authorList>
            <consortium name="Ensembl"/>
        </authorList>
    </citation>
    <scope>IDENTIFICATION</scope>
</reference>
<organism evidence="2 3">
    <name type="scientific">Callithrix jacchus</name>
    <name type="common">White-tufted-ear marmoset</name>
    <name type="synonym">Simia Jacchus</name>
    <dbReference type="NCBI Taxonomy" id="9483"/>
    <lineage>
        <taxon>Eukaryota</taxon>
        <taxon>Metazoa</taxon>
        <taxon>Chordata</taxon>
        <taxon>Craniata</taxon>
        <taxon>Vertebrata</taxon>
        <taxon>Euteleostomi</taxon>
        <taxon>Mammalia</taxon>
        <taxon>Eutheria</taxon>
        <taxon>Euarchontoglires</taxon>
        <taxon>Primates</taxon>
        <taxon>Haplorrhini</taxon>
        <taxon>Platyrrhini</taxon>
        <taxon>Cebidae</taxon>
        <taxon>Callitrichinae</taxon>
        <taxon>Callithrix</taxon>
        <taxon>Callithrix</taxon>
    </lineage>
</organism>
<name>A0A8I3X5U5_CALJA</name>
<dbReference type="Proteomes" id="UP000008225">
    <property type="component" value="Chromosome 8"/>
</dbReference>
<proteinExistence type="predicted"/>
<dbReference type="RefSeq" id="XP_054093072.1">
    <property type="nucleotide sequence ID" value="XM_054237097.1"/>
</dbReference>
<gene>
    <name evidence="2" type="primary">LOC128928388</name>
</gene>
<dbReference type="PRINTS" id="PR02045">
    <property type="entry name" value="F138DOMAIN"/>
</dbReference>
<dbReference type="AlphaFoldDB" id="A0A8I3X5U5"/>
<accession>A0A8I3X5U5</accession>
<keyword evidence="3" id="KW-1185">Reference proteome</keyword>
<dbReference type="KEGG" id="cjc:128928388"/>
<evidence type="ECO:0000313" key="3">
    <source>
        <dbReference type="Proteomes" id="UP000008225"/>
    </source>
</evidence>
<sequence>MHISANKILCHISSLMVSRLARHFCKMSQQGVFNWYLIFFFFLRQSLTLFPRLECNGIVSAHYNHRVPGSSDSPASASCVAGIIGVRHQAWLIFVFLLETGFHHVAQVGLELLTSDDPPGSASPSAGITGRQDPVRLATADHRSSSPAEPGRGSRHSDGANLTRADGGRRGRGRASKGKNTVREGYEARGGGLVAAEKAIGERVCIRHASTCVRVRVRVCVCDCLWSDARFQLRQIPVSGENEVPIYINNTILMKKGMFFPFKYIPIIYVVTLTYKFTFPYLVKSDTLCVALLQINGFLQVFHSKWIMSIL</sequence>
<reference evidence="2" key="3">
    <citation type="submission" date="2025-09" db="UniProtKB">
        <authorList>
            <consortium name="Ensembl"/>
        </authorList>
    </citation>
    <scope>IDENTIFICATION</scope>
</reference>
<dbReference type="PANTHER" id="PTHR12138">
    <property type="entry name" value="PRIMATE-EXPANDED PROTEIN FAMILY"/>
    <property type="match status" value="1"/>
</dbReference>
<evidence type="ECO:0000256" key="1">
    <source>
        <dbReference type="SAM" id="MobiDB-lite"/>
    </source>
</evidence>
<feature type="region of interest" description="Disordered" evidence="1">
    <location>
        <begin position="116"/>
        <end position="182"/>
    </location>
</feature>
<feature type="compositionally biased region" description="Low complexity" evidence="1">
    <location>
        <begin position="116"/>
        <end position="127"/>
    </location>
</feature>
<protein>
    <submittedName>
        <fullName evidence="2">Uncharacterized protein</fullName>
    </submittedName>
</protein>
<dbReference type="PANTHER" id="PTHR12138:SF152">
    <property type="entry name" value="C2H2-TYPE DOMAIN-CONTAINING PROTEIN"/>
    <property type="match status" value="1"/>
</dbReference>
<evidence type="ECO:0000313" key="2">
    <source>
        <dbReference type="Ensembl" id="ENSCJAP00000087391.1"/>
    </source>
</evidence>
<reference evidence="2 3" key="1">
    <citation type="submission" date="2009-03" db="EMBL/GenBank/DDBJ databases">
        <authorList>
            <person name="Warren W."/>
            <person name="Ye L."/>
            <person name="Minx P."/>
            <person name="Worley K."/>
            <person name="Gibbs R."/>
            <person name="Wilson R.K."/>
        </authorList>
    </citation>
    <scope>NUCLEOTIDE SEQUENCE [LARGE SCALE GENOMIC DNA]</scope>
</reference>
<dbReference type="RefSeq" id="XP_054093073.1">
    <property type="nucleotide sequence ID" value="XM_054237098.1"/>
</dbReference>
<dbReference type="OrthoDB" id="9539911at2759"/>